<feature type="transmembrane region" description="Helical" evidence="1">
    <location>
        <begin position="154"/>
        <end position="173"/>
    </location>
</feature>
<keyword evidence="3" id="KW-1185">Reference proteome</keyword>
<feature type="transmembrane region" description="Helical" evidence="1">
    <location>
        <begin position="266"/>
        <end position="292"/>
    </location>
</feature>
<evidence type="ECO:0000313" key="3">
    <source>
        <dbReference type="Proteomes" id="UP000799428"/>
    </source>
</evidence>
<feature type="transmembrane region" description="Helical" evidence="1">
    <location>
        <begin position="123"/>
        <end position="148"/>
    </location>
</feature>
<dbReference type="AlphaFoldDB" id="A0A6G1JYV9"/>
<dbReference type="EMBL" id="MU005778">
    <property type="protein sequence ID" value="KAF2705452.1"/>
    <property type="molecule type" value="Genomic_DNA"/>
</dbReference>
<feature type="transmembrane region" description="Helical" evidence="1">
    <location>
        <begin position="213"/>
        <end position="235"/>
    </location>
</feature>
<keyword evidence="1" id="KW-0812">Transmembrane</keyword>
<dbReference type="Pfam" id="PF08611">
    <property type="entry name" value="DUF1774"/>
    <property type="match status" value="1"/>
</dbReference>
<dbReference type="OrthoDB" id="3342455at2759"/>
<feature type="transmembrane region" description="Helical" evidence="1">
    <location>
        <begin position="30"/>
        <end position="52"/>
    </location>
</feature>
<keyword evidence="1" id="KW-1133">Transmembrane helix</keyword>
<name>A0A6G1JYV9_9PLEO</name>
<dbReference type="InterPro" id="IPR013920">
    <property type="entry name" value="DUF1774_fun"/>
</dbReference>
<evidence type="ECO:0000256" key="1">
    <source>
        <dbReference type="SAM" id="Phobius"/>
    </source>
</evidence>
<protein>
    <submittedName>
        <fullName evidence="2">DUF1774-domain-containing protein</fullName>
    </submittedName>
</protein>
<feature type="transmembrane region" description="Helical" evidence="1">
    <location>
        <begin position="242"/>
        <end position="260"/>
    </location>
</feature>
<keyword evidence="1" id="KW-0472">Membrane</keyword>
<organism evidence="2 3">
    <name type="scientific">Pleomassaria siparia CBS 279.74</name>
    <dbReference type="NCBI Taxonomy" id="1314801"/>
    <lineage>
        <taxon>Eukaryota</taxon>
        <taxon>Fungi</taxon>
        <taxon>Dikarya</taxon>
        <taxon>Ascomycota</taxon>
        <taxon>Pezizomycotina</taxon>
        <taxon>Dothideomycetes</taxon>
        <taxon>Pleosporomycetidae</taxon>
        <taxon>Pleosporales</taxon>
        <taxon>Pleomassariaceae</taxon>
        <taxon>Pleomassaria</taxon>
    </lineage>
</organism>
<accession>A0A6G1JYV9</accession>
<reference evidence="2" key="1">
    <citation type="journal article" date="2020" name="Stud. Mycol.">
        <title>101 Dothideomycetes genomes: a test case for predicting lifestyles and emergence of pathogens.</title>
        <authorList>
            <person name="Haridas S."/>
            <person name="Albert R."/>
            <person name="Binder M."/>
            <person name="Bloem J."/>
            <person name="Labutti K."/>
            <person name="Salamov A."/>
            <person name="Andreopoulos B."/>
            <person name="Baker S."/>
            <person name="Barry K."/>
            <person name="Bills G."/>
            <person name="Bluhm B."/>
            <person name="Cannon C."/>
            <person name="Castanera R."/>
            <person name="Culley D."/>
            <person name="Daum C."/>
            <person name="Ezra D."/>
            <person name="Gonzalez J."/>
            <person name="Henrissat B."/>
            <person name="Kuo A."/>
            <person name="Liang C."/>
            <person name="Lipzen A."/>
            <person name="Lutzoni F."/>
            <person name="Magnuson J."/>
            <person name="Mondo S."/>
            <person name="Nolan M."/>
            <person name="Ohm R."/>
            <person name="Pangilinan J."/>
            <person name="Park H.-J."/>
            <person name="Ramirez L."/>
            <person name="Alfaro M."/>
            <person name="Sun H."/>
            <person name="Tritt A."/>
            <person name="Yoshinaga Y."/>
            <person name="Zwiers L.-H."/>
            <person name="Turgeon B."/>
            <person name="Goodwin S."/>
            <person name="Spatafora J."/>
            <person name="Crous P."/>
            <person name="Grigoriev I."/>
        </authorList>
    </citation>
    <scope>NUCLEOTIDE SEQUENCE</scope>
    <source>
        <strain evidence="2">CBS 279.74</strain>
    </source>
</reference>
<evidence type="ECO:0000313" key="2">
    <source>
        <dbReference type="EMBL" id="KAF2705452.1"/>
    </source>
</evidence>
<sequence length="316" mass="35662">MPENSAATSNGEERLNPFSRRDDFSSQHLLLYKITTGVTYLLLLVTAFYYTFNSPHEGKKHHHDSPDGKHHHEYYPGQSTIWGQNSLHPTPYSQNFIITSIYWIVLFVLQLVYAWSLYSSDSVYVAAAGNIGAHYLASNLLLFGFIHLWVRSHFWLAELLLIVNFLNLSLAYFRHSTTPRLIHIGTVSGPLAWNFVALYWVGAVAVHKHPENLIPRIVANIFIWGILGYGVFFLAAFKDYTIGFALSVLAFSTGVGQFFTKLPILQLQWIFAFTIGGTLFLLSLAVGVPGLLGRDPFKRGEIVDEDRERAPLLADD</sequence>
<dbReference type="Proteomes" id="UP000799428">
    <property type="component" value="Unassembled WGS sequence"/>
</dbReference>
<dbReference type="PANTHER" id="PTHR37992:SF1">
    <property type="entry name" value="DUF1774-DOMAIN-CONTAINING PROTEIN"/>
    <property type="match status" value="1"/>
</dbReference>
<feature type="transmembrane region" description="Helical" evidence="1">
    <location>
        <begin position="180"/>
        <end position="201"/>
    </location>
</feature>
<dbReference type="PANTHER" id="PTHR37992">
    <property type="entry name" value="EXPRESSED PROTEIN"/>
    <property type="match status" value="1"/>
</dbReference>
<proteinExistence type="predicted"/>
<feature type="transmembrane region" description="Helical" evidence="1">
    <location>
        <begin position="96"/>
        <end position="116"/>
    </location>
</feature>
<gene>
    <name evidence="2" type="ORF">K504DRAFT_439690</name>
</gene>